<evidence type="ECO:0000256" key="1">
    <source>
        <dbReference type="ARBA" id="ARBA00006723"/>
    </source>
</evidence>
<keyword evidence="7" id="KW-1185">Reference proteome</keyword>
<keyword evidence="2 4" id="KW-0413">Isomerase</keyword>
<dbReference type="InterPro" id="IPR004370">
    <property type="entry name" value="4-OT-like_dom"/>
</dbReference>
<comment type="caution">
    <text evidence="6">The sequence shown here is derived from an EMBL/GenBank/DDBJ whole genome shotgun (WGS) entry which is preliminary data.</text>
</comment>
<feature type="domain" description="4-oxalocrotonate tautomerase-like" evidence="5">
    <location>
        <begin position="2"/>
        <end position="59"/>
    </location>
</feature>
<evidence type="ECO:0000313" key="6">
    <source>
        <dbReference type="EMBL" id="OLN22536.1"/>
    </source>
</evidence>
<organism evidence="6 7">
    <name type="scientific">Domibacillus antri</name>
    <dbReference type="NCBI Taxonomy" id="1714264"/>
    <lineage>
        <taxon>Bacteria</taxon>
        <taxon>Bacillati</taxon>
        <taxon>Bacillota</taxon>
        <taxon>Bacilli</taxon>
        <taxon>Bacillales</taxon>
        <taxon>Bacillaceae</taxon>
        <taxon>Domibacillus</taxon>
    </lineage>
</organism>
<dbReference type="RefSeq" id="WP_075398493.1">
    <property type="nucleotide sequence ID" value="NZ_MSDU01000017.1"/>
</dbReference>
<dbReference type="SUPFAM" id="SSF55331">
    <property type="entry name" value="Tautomerase/MIF"/>
    <property type="match status" value="1"/>
</dbReference>
<dbReference type="GO" id="GO:0016853">
    <property type="term" value="F:isomerase activity"/>
    <property type="evidence" value="ECO:0007669"/>
    <property type="project" value="UniProtKB-UniRule"/>
</dbReference>
<evidence type="ECO:0000256" key="4">
    <source>
        <dbReference type="RuleBase" id="RU362032"/>
    </source>
</evidence>
<dbReference type="Proteomes" id="UP000185568">
    <property type="component" value="Unassembled WGS sequence"/>
</dbReference>
<dbReference type="InterPro" id="IPR018191">
    <property type="entry name" value="4-OT"/>
</dbReference>
<dbReference type="NCBIfam" id="NF002571">
    <property type="entry name" value="PRK02220.1"/>
    <property type="match status" value="1"/>
</dbReference>
<dbReference type="OrthoDB" id="5405937at2"/>
<sequence length="65" mass="7565">MPFITVKVLEGKTPEQKRDLVKRMTAAVKESFDVDAEKVFIFFEDLKADDYGKQGELYSFQDENK</sequence>
<dbReference type="Pfam" id="PF01361">
    <property type="entry name" value="Tautomerase"/>
    <property type="match status" value="1"/>
</dbReference>
<dbReference type="NCBIfam" id="TIGR00013">
    <property type="entry name" value="taut"/>
    <property type="match status" value="1"/>
</dbReference>
<evidence type="ECO:0000313" key="7">
    <source>
        <dbReference type="Proteomes" id="UP000185568"/>
    </source>
</evidence>
<feature type="active site" description="Proton acceptor; via imino nitrogen" evidence="3">
    <location>
        <position position="2"/>
    </location>
</feature>
<dbReference type="InterPro" id="IPR014347">
    <property type="entry name" value="Tautomerase/MIF_sf"/>
</dbReference>
<dbReference type="STRING" id="1714264.BTO30_09540"/>
<protein>
    <recommendedName>
        <fullName evidence="4">Tautomerase</fullName>
        <ecNumber evidence="4">5.3.2.-</ecNumber>
    </recommendedName>
</protein>
<dbReference type="EMBL" id="MSDU01000017">
    <property type="protein sequence ID" value="OLN22536.1"/>
    <property type="molecule type" value="Genomic_DNA"/>
</dbReference>
<dbReference type="AlphaFoldDB" id="A0A1Q8Q5A9"/>
<dbReference type="EC" id="5.3.2.-" evidence="4"/>
<evidence type="ECO:0000259" key="5">
    <source>
        <dbReference type="Pfam" id="PF01361"/>
    </source>
</evidence>
<dbReference type="PANTHER" id="PTHR35530:SF1">
    <property type="entry name" value="2-HYDROXYMUCONATE TAUTOMERASE"/>
    <property type="match status" value="1"/>
</dbReference>
<evidence type="ECO:0000256" key="3">
    <source>
        <dbReference type="PIRSR" id="PIRSR618191-1"/>
    </source>
</evidence>
<reference evidence="6 7" key="1">
    <citation type="submission" date="2016-12" db="EMBL/GenBank/DDBJ databases">
        <title>Domibacillus antri genome sequencing.</title>
        <authorList>
            <person name="Verma A."/>
            <person name="Krishnamurthi S."/>
        </authorList>
    </citation>
    <scope>NUCLEOTIDE SEQUENCE [LARGE SCALE GENOMIC DNA]</scope>
    <source>
        <strain evidence="6 7">XD80</strain>
    </source>
</reference>
<dbReference type="Gene3D" id="3.30.429.10">
    <property type="entry name" value="Macrophage Migration Inhibitory Factor"/>
    <property type="match status" value="1"/>
</dbReference>
<comment type="similarity">
    <text evidence="1 4">Belongs to the 4-oxalocrotonate tautomerase family.</text>
</comment>
<evidence type="ECO:0000256" key="2">
    <source>
        <dbReference type="ARBA" id="ARBA00023235"/>
    </source>
</evidence>
<proteinExistence type="inferred from homology"/>
<gene>
    <name evidence="6" type="ORF">BTO30_09540</name>
</gene>
<name>A0A1Q8Q5A9_9BACI</name>
<accession>A0A1Q8Q5A9</accession>
<dbReference type="PANTHER" id="PTHR35530">
    <property type="entry name" value="TAUTOMERASE-RELATED"/>
    <property type="match status" value="1"/>
</dbReference>